<proteinExistence type="predicted"/>
<dbReference type="EMBL" id="CAJOBB010008710">
    <property type="protein sequence ID" value="CAF4213611.1"/>
    <property type="molecule type" value="Genomic_DNA"/>
</dbReference>
<dbReference type="Proteomes" id="UP000663868">
    <property type="component" value="Unassembled WGS sequence"/>
</dbReference>
<evidence type="ECO:0000313" key="2">
    <source>
        <dbReference type="Proteomes" id="UP000663868"/>
    </source>
</evidence>
<gene>
    <name evidence="1" type="ORF">KXQ929_LOCUS40796</name>
</gene>
<dbReference type="AlphaFoldDB" id="A0A820CWV0"/>
<organism evidence="1 2">
    <name type="scientific">Adineta steineri</name>
    <dbReference type="NCBI Taxonomy" id="433720"/>
    <lineage>
        <taxon>Eukaryota</taxon>
        <taxon>Metazoa</taxon>
        <taxon>Spiralia</taxon>
        <taxon>Gnathifera</taxon>
        <taxon>Rotifera</taxon>
        <taxon>Eurotatoria</taxon>
        <taxon>Bdelloidea</taxon>
        <taxon>Adinetida</taxon>
        <taxon>Adinetidae</taxon>
        <taxon>Adineta</taxon>
    </lineage>
</organism>
<comment type="caution">
    <text evidence="1">The sequence shown here is derived from an EMBL/GenBank/DDBJ whole genome shotgun (WGS) entry which is preliminary data.</text>
</comment>
<sequence length="158" mass="17989">MGKSLPVIAQCRRIKELVVWMNGNDNIIQDDKYSSTSLPKLSRLIQLRVHSSIPIDLNHFSLILTAASNLVRLDLPFDCLLGLLEIKQINHLLYQRIKSMAILNTTEPSQMTINEEHIHLIASNFYALRDLKHLKASTTTKSNEIKSFSMESMILCTL</sequence>
<protein>
    <submittedName>
        <fullName evidence="1">Uncharacterized protein</fullName>
    </submittedName>
</protein>
<evidence type="ECO:0000313" key="1">
    <source>
        <dbReference type="EMBL" id="CAF4213611.1"/>
    </source>
</evidence>
<accession>A0A820CWV0</accession>
<reference evidence="1" key="1">
    <citation type="submission" date="2021-02" db="EMBL/GenBank/DDBJ databases">
        <authorList>
            <person name="Nowell W R."/>
        </authorList>
    </citation>
    <scope>NUCLEOTIDE SEQUENCE</scope>
</reference>
<name>A0A820CWV0_9BILA</name>